<accession>A0A1J1LRB9</accession>
<dbReference type="STRING" id="671072.PL9214650548"/>
<proteinExistence type="inferred from homology"/>
<comment type="similarity">
    <text evidence="1">Belongs to the short-chain dehydrogenases/reductases (SDR) family.</text>
</comment>
<dbReference type="NCBIfam" id="NF004818">
    <property type="entry name" value="PRK06172.1"/>
    <property type="match status" value="1"/>
</dbReference>
<feature type="domain" description="Ketoreductase" evidence="3">
    <location>
        <begin position="7"/>
        <end position="187"/>
    </location>
</feature>
<sequence>MQRLAGKVALITGGSSGIGRATALAFAKEGARVVVASRRIKEGEETAQLIQEIGGEALFIKTDVSKATEVEALVNKTVATYGQLDIAFNNAAIEGPIKTLVEQTEEEFDSIIDINLKGLWLSMKYEILEMLKLGGGSIVNTSSISGLVGMPASSIYAASKHGVLGMTKSAALEYAKSGIRINAVSPGSIETAMLNRFLSNNPFLGDSVEAKKEMMAKHPLGRIGEPEEVAEAVVWLCSEGASFVTGQSLTVDGGYTIQ</sequence>
<dbReference type="SMART" id="SM00822">
    <property type="entry name" value="PKS_KR"/>
    <property type="match status" value="1"/>
</dbReference>
<name>A0A1J1LRB9_9CYAN</name>
<dbReference type="Gene3D" id="3.40.50.720">
    <property type="entry name" value="NAD(P)-binding Rossmann-like Domain"/>
    <property type="match status" value="1"/>
</dbReference>
<dbReference type="OrthoDB" id="9803333at2"/>
<evidence type="ECO:0000259" key="3">
    <source>
        <dbReference type="SMART" id="SM00822"/>
    </source>
</evidence>
<reference evidence="5" key="1">
    <citation type="submission" date="2015-10" db="EMBL/GenBank/DDBJ databases">
        <authorList>
            <person name="Regsiter A."/>
            <person name="william w."/>
        </authorList>
    </citation>
    <scope>NUCLEOTIDE SEQUENCE [LARGE SCALE GENOMIC DNA]</scope>
</reference>
<keyword evidence="2 4" id="KW-0560">Oxidoreductase</keyword>
<evidence type="ECO:0000256" key="1">
    <source>
        <dbReference type="ARBA" id="ARBA00006484"/>
    </source>
</evidence>
<dbReference type="GO" id="GO:0016491">
    <property type="term" value="F:oxidoreductase activity"/>
    <property type="evidence" value="ECO:0007669"/>
    <property type="project" value="UniProtKB-KW"/>
</dbReference>
<dbReference type="EC" id="1.1.1.-" evidence="4"/>
<dbReference type="PANTHER" id="PTHR24321:SF11">
    <property type="entry name" value="BLR0893 PROTEIN"/>
    <property type="match status" value="1"/>
</dbReference>
<dbReference type="PRINTS" id="PR00080">
    <property type="entry name" value="SDRFAMILY"/>
</dbReference>
<dbReference type="AlphaFoldDB" id="A0A1J1LRB9"/>
<dbReference type="CDD" id="cd05233">
    <property type="entry name" value="SDR_c"/>
    <property type="match status" value="1"/>
</dbReference>
<dbReference type="Pfam" id="PF13561">
    <property type="entry name" value="adh_short_C2"/>
    <property type="match status" value="1"/>
</dbReference>
<dbReference type="SUPFAM" id="SSF51735">
    <property type="entry name" value="NAD(P)-binding Rossmann-fold domains"/>
    <property type="match status" value="1"/>
</dbReference>
<dbReference type="PRINTS" id="PR00081">
    <property type="entry name" value="GDHRDH"/>
</dbReference>
<keyword evidence="5" id="KW-1185">Reference proteome</keyword>
<dbReference type="Proteomes" id="UP000184315">
    <property type="component" value="Unassembled WGS sequence"/>
</dbReference>
<dbReference type="InterPro" id="IPR036291">
    <property type="entry name" value="NAD(P)-bd_dom_sf"/>
</dbReference>
<dbReference type="NCBIfam" id="NF005559">
    <property type="entry name" value="PRK07231.1"/>
    <property type="match status" value="1"/>
</dbReference>
<dbReference type="InterPro" id="IPR057326">
    <property type="entry name" value="KR_dom"/>
</dbReference>
<evidence type="ECO:0000313" key="5">
    <source>
        <dbReference type="Proteomes" id="UP000184315"/>
    </source>
</evidence>
<protein>
    <submittedName>
        <fullName evidence="4">2,5-dichloro-2,5-cyclohexadiene-1,4-diol dehydrogenase</fullName>
        <ecNumber evidence="4">1.1.1.-</ecNumber>
    </submittedName>
</protein>
<dbReference type="InterPro" id="IPR020904">
    <property type="entry name" value="Sc_DH/Rdtase_CS"/>
</dbReference>
<evidence type="ECO:0000313" key="4">
    <source>
        <dbReference type="EMBL" id="CUR35109.1"/>
    </source>
</evidence>
<dbReference type="RefSeq" id="WP_072722045.1">
    <property type="nucleotide sequence ID" value="NZ_LN889813.1"/>
</dbReference>
<dbReference type="PANTHER" id="PTHR24321">
    <property type="entry name" value="DEHYDROGENASES, SHORT CHAIN"/>
    <property type="match status" value="1"/>
</dbReference>
<gene>
    <name evidence="4" type="primary">linC</name>
    <name evidence="4" type="ORF">PL9214650548</name>
</gene>
<organism evidence="4 5">
    <name type="scientific">Planktothrix tepida PCC 9214</name>
    <dbReference type="NCBI Taxonomy" id="671072"/>
    <lineage>
        <taxon>Bacteria</taxon>
        <taxon>Bacillati</taxon>
        <taxon>Cyanobacteriota</taxon>
        <taxon>Cyanophyceae</taxon>
        <taxon>Oscillatoriophycideae</taxon>
        <taxon>Oscillatoriales</taxon>
        <taxon>Microcoleaceae</taxon>
        <taxon>Planktothrix</taxon>
    </lineage>
</organism>
<dbReference type="InterPro" id="IPR002347">
    <property type="entry name" value="SDR_fam"/>
</dbReference>
<evidence type="ECO:0000256" key="2">
    <source>
        <dbReference type="ARBA" id="ARBA00023002"/>
    </source>
</evidence>
<dbReference type="PROSITE" id="PS00061">
    <property type="entry name" value="ADH_SHORT"/>
    <property type="match status" value="1"/>
</dbReference>
<dbReference type="EMBL" id="CZDF01000172">
    <property type="protein sequence ID" value="CUR35109.1"/>
    <property type="molecule type" value="Genomic_DNA"/>
</dbReference>
<dbReference type="FunFam" id="3.40.50.720:FF:000084">
    <property type="entry name" value="Short-chain dehydrogenase reductase"/>
    <property type="match status" value="1"/>
</dbReference>